<dbReference type="STRING" id="1442371.A0A0D2H1J1"/>
<gene>
    <name evidence="4" type="ORF">Z520_08412</name>
</gene>
<organism evidence="4 5">
    <name type="scientific">Fonsecaea multimorphosa CBS 102226</name>
    <dbReference type="NCBI Taxonomy" id="1442371"/>
    <lineage>
        <taxon>Eukaryota</taxon>
        <taxon>Fungi</taxon>
        <taxon>Dikarya</taxon>
        <taxon>Ascomycota</taxon>
        <taxon>Pezizomycotina</taxon>
        <taxon>Eurotiomycetes</taxon>
        <taxon>Chaetothyriomycetidae</taxon>
        <taxon>Chaetothyriales</taxon>
        <taxon>Herpotrichiellaceae</taxon>
        <taxon>Fonsecaea</taxon>
    </lineage>
</organism>
<reference evidence="4 5" key="1">
    <citation type="submission" date="2015-01" db="EMBL/GenBank/DDBJ databases">
        <title>The Genome Sequence of Fonsecaea multimorphosa CBS 102226.</title>
        <authorList>
            <consortium name="The Broad Institute Genomics Platform"/>
            <person name="Cuomo C."/>
            <person name="de Hoog S."/>
            <person name="Gorbushina A."/>
            <person name="Stielow B."/>
            <person name="Teixiera M."/>
            <person name="Abouelleil A."/>
            <person name="Chapman S.B."/>
            <person name="Priest M."/>
            <person name="Young S.K."/>
            <person name="Wortman J."/>
            <person name="Nusbaum C."/>
            <person name="Birren B."/>
        </authorList>
    </citation>
    <scope>NUCLEOTIDE SEQUENCE [LARGE SCALE GENOMIC DNA]</scope>
    <source>
        <strain evidence="4 5">CBS 102226</strain>
    </source>
</reference>
<dbReference type="InterPro" id="IPR000639">
    <property type="entry name" value="Epox_hydrolase-like"/>
</dbReference>
<dbReference type="RefSeq" id="XP_016629828.1">
    <property type="nucleotide sequence ID" value="XM_016778909.1"/>
</dbReference>
<dbReference type="PANTHER" id="PTHR43329">
    <property type="entry name" value="EPOXIDE HYDROLASE"/>
    <property type="match status" value="1"/>
</dbReference>
<dbReference type="InterPro" id="IPR029058">
    <property type="entry name" value="AB_hydrolase_fold"/>
</dbReference>
<evidence type="ECO:0000256" key="1">
    <source>
        <dbReference type="ARBA" id="ARBA00022801"/>
    </source>
</evidence>
<dbReference type="Proteomes" id="UP000053411">
    <property type="component" value="Unassembled WGS sequence"/>
</dbReference>
<dbReference type="VEuPathDB" id="FungiDB:Z520_08412"/>
<evidence type="ECO:0000259" key="3">
    <source>
        <dbReference type="Pfam" id="PF00561"/>
    </source>
</evidence>
<keyword evidence="5" id="KW-1185">Reference proteome</keyword>
<dbReference type="InterPro" id="IPR000073">
    <property type="entry name" value="AB_hydrolase_1"/>
</dbReference>
<comment type="similarity">
    <text evidence="2">Belongs to the AB hydrolase superfamily. Epoxide hydrolase family.</text>
</comment>
<dbReference type="PRINTS" id="PR00412">
    <property type="entry name" value="EPOXHYDRLASE"/>
</dbReference>
<keyword evidence="1" id="KW-0378">Hydrolase</keyword>
<dbReference type="Gene3D" id="3.40.50.1820">
    <property type="entry name" value="alpha/beta hydrolase"/>
    <property type="match status" value="1"/>
</dbReference>
<dbReference type="SUPFAM" id="SSF53474">
    <property type="entry name" value="alpha/beta-Hydrolases"/>
    <property type="match status" value="1"/>
</dbReference>
<dbReference type="EMBL" id="KN848080">
    <property type="protein sequence ID" value="KIX95705.1"/>
    <property type="molecule type" value="Genomic_DNA"/>
</dbReference>
<dbReference type="AlphaFoldDB" id="A0A0D2H1J1"/>
<feature type="domain" description="AB hydrolase-1" evidence="3">
    <location>
        <begin position="48"/>
        <end position="334"/>
    </location>
</feature>
<evidence type="ECO:0000313" key="5">
    <source>
        <dbReference type="Proteomes" id="UP000053411"/>
    </source>
</evidence>
<accession>A0A0D2H1J1</accession>
<dbReference type="OrthoDB" id="408373at2759"/>
<protein>
    <recommendedName>
        <fullName evidence="3">AB hydrolase-1 domain-containing protein</fullName>
    </recommendedName>
</protein>
<dbReference type="GeneID" id="27714158"/>
<proteinExistence type="inferred from homology"/>
<evidence type="ECO:0000256" key="2">
    <source>
        <dbReference type="ARBA" id="ARBA00038334"/>
    </source>
</evidence>
<sequence>MANNQRFTVDKIKVKNDPRISFLSAFLNGKTYGYLFSPASGSAPKRGTIFLIHGFPDISMGWRYQIPFLTKLGLDVVAPDTMGYGRTDAPKWTLQDYSYRRAADDMAELCRQMGLSKIILGGHDWGGSIVYRVAQYYPELIAAVFSICTPYFPPNVKYEPLGIQVQKRLPNFGYQEHFVSGEVEDAVQSKAEIRQFLVNMYGGRTTDTREVAFDAHKGLDLAKQARMGTTKLLADDELAYYVDEYARHGVYGPLNWYRTREVNYMNEWRDFFGSGRKDPQQADRDLKLHQEVLFVLSKKDQALQPFMAAKMPDRIPRLTWREVDAGHWALWERPEDCNRLIGEWLEEKVFPAMAARESKL</sequence>
<name>A0A0D2H1J1_9EURO</name>
<evidence type="ECO:0000313" key="4">
    <source>
        <dbReference type="EMBL" id="KIX95705.1"/>
    </source>
</evidence>
<dbReference type="GO" id="GO:0016787">
    <property type="term" value="F:hydrolase activity"/>
    <property type="evidence" value="ECO:0007669"/>
    <property type="project" value="UniProtKB-KW"/>
</dbReference>
<dbReference type="Pfam" id="PF00561">
    <property type="entry name" value="Abhydrolase_1"/>
    <property type="match status" value="1"/>
</dbReference>